<comment type="caution">
    <text evidence="1">The sequence shown here is derived from an EMBL/GenBank/DDBJ whole genome shotgun (WGS) entry which is preliminary data.</text>
</comment>
<name>A0ACB9LBK1_BAUVA</name>
<evidence type="ECO:0000313" key="1">
    <source>
        <dbReference type="EMBL" id="KAI4306826.1"/>
    </source>
</evidence>
<sequence>MLEGEKLSAKKGLTEREKTALHDCLDTSDETLDELQKTLIDLREYPNKKSLTQHANDLKTPISASITNQVTCLDGFYDDGNKEIREALQDGQVHVEHMCSDALAMIRNMTDTDIANYEKDTRITSRKLEEEKQGIVWPEWMSAGKRRLLQAETWRPTWRRRRTTVFIAAFSIFSRLHQLSL</sequence>
<gene>
    <name evidence="1" type="ORF">L6164_030071</name>
</gene>
<reference evidence="1 2" key="1">
    <citation type="journal article" date="2022" name="DNA Res.">
        <title>Chromosomal-level genome assembly of the orchid tree Bauhinia variegata (Leguminosae; Cercidoideae) supports the allotetraploid origin hypothesis of Bauhinia.</title>
        <authorList>
            <person name="Zhong Y."/>
            <person name="Chen Y."/>
            <person name="Zheng D."/>
            <person name="Pang J."/>
            <person name="Liu Y."/>
            <person name="Luo S."/>
            <person name="Meng S."/>
            <person name="Qian L."/>
            <person name="Wei D."/>
            <person name="Dai S."/>
            <person name="Zhou R."/>
        </authorList>
    </citation>
    <scope>NUCLEOTIDE SEQUENCE [LARGE SCALE GENOMIC DNA]</scope>
    <source>
        <strain evidence="1">BV-YZ2020</strain>
    </source>
</reference>
<proteinExistence type="predicted"/>
<evidence type="ECO:0000313" key="2">
    <source>
        <dbReference type="Proteomes" id="UP000828941"/>
    </source>
</evidence>
<dbReference type="Proteomes" id="UP000828941">
    <property type="component" value="Chromosome 12"/>
</dbReference>
<protein>
    <submittedName>
        <fullName evidence="1">Uncharacterized protein</fullName>
    </submittedName>
</protein>
<organism evidence="1 2">
    <name type="scientific">Bauhinia variegata</name>
    <name type="common">Purple orchid tree</name>
    <name type="synonym">Phanera variegata</name>
    <dbReference type="NCBI Taxonomy" id="167791"/>
    <lineage>
        <taxon>Eukaryota</taxon>
        <taxon>Viridiplantae</taxon>
        <taxon>Streptophyta</taxon>
        <taxon>Embryophyta</taxon>
        <taxon>Tracheophyta</taxon>
        <taxon>Spermatophyta</taxon>
        <taxon>Magnoliopsida</taxon>
        <taxon>eudicotyledons</taxon>
        <taxon>Gunneridae</taxon>
        <taxon>Pentapetalae</taxon>
        <taxon>rosids</taxon>
        <taxon>fabids</taxon>
        <taxon>Fabales</taxon>
        <taxon>Fabaceae</taxon>
        <taxon>Cercidoideae</taxon>
        <taxon>Cercideae</taxon>
        <taxon>Bauhiniinae</taxon>
        <taxon>Bauhinia</taxon>
    </lineage>
</organism>
<keyword evidence="2" id="KW-1185">Reference proteome</keyword>
<dbReference type="EMBL" id="CM039437">
    <property type="protein sequence ID" value="KAI4306826.1"/>
    <property type="molecule type" value="Genomic_DNA"/>
</dbReference>
<accession>A0ACB9LBK1</accession>